<feature type="domain" description="Transposase Helix-turn-helix" evidence="4">
    <location>
        <begin position="35"/>
        <end position="85"/>
    </location>
</feature>
<evidence type="ECO:0000259" key="4">
    <source>
        <dbReference type="Pfam" id="PF13613"/>
    </source>
</evidence>
<proteinExistence type="predicted"/>
<evidence type="ECO:0000256" key="2">
    <source>
        <dbReference type="ARBA" id="ARBA00022723"/>
    </source>
</evidence>
<gene>
    <name evidence="5" type="ORF">QF030_000180</name>
</gene>
<dbReference type="Pfam" id="PF13359">
    <property type="entry name" value="DDE_Tnp_4"/>
    <property type="match status" value="1"/>
</dbReference>
<protein>
    <recommendedName>
        <fullName evidence="7">Transposase</fullName>
    </recommendedName>
</protein>
<evidence type="ECO:0008006" key="7">
    <source>
        <dbReference type="Google" id="ProtNLM"/>
    </source>
</evidence>
<dbReference type="InterPro" id="IPR027805">
    <property type="entry name" value="Transposase_HTH_dom"/>
</dbReference>
<accession>A0ABU0NFX2</accession>
<name>A0ABU0NFX2_STRRH</name>
<comment type="caution">
    <text evidence="5">The sequence shown here is derived from an EMBL/GenBank/DDBJ whole genome shotgun (WGS) entry which is preliminary data.</text>
</comment>
<evidence type="ECO:0000256" key="1">
    <source>
        <dbReference type="ARBA" id="ARBA00001968"/>
    </source>
</evidence>
<dbReference type="Proteomes" id="UP001230654">
    <property type="component" value="Unassembled WGS sequence"/>
</dbReference>
<sequence>MLVYPSSIDLSSRTLCFLARHLRSRRLEIGTRWRRLTTGRHALLALAHLRCGDTYAQLAAGFRIGIATVYRYIREAVDILAVLAPSLTEAMRSARTKAFVLLDGTLLPIDRIAADTPYYSGKHKRHGMNVQVLTDPSGRLLWASPALPGSTHDLTAARTHGIIDALAGAGLKCWADKAYQGAGSHVRVPFRGRRLERWKRRHNNSHAKIRCLVEQAMAVLKGWRLLQSSGAARTASPRS</sequence>
<keyword evidence="2" id="KW-0479">Metal-binding</keyword>
<comment type="cofactor">
    <cofactor evidence="1">
        <name>a divalent metal cation</name>
        <dbReference type="ChEBI" id="CHEBI:60240"/>
    </cofactor>
</comment>
<feature type="domain" description="DDE Tnp4" evidence="3">
    <location>
        <begin position="102"/>
        <end position="228"/>
    </location>
</feature>
<evidence type="ECO:0000313" key="5">
    <source>
        <dbReference type="EMBL" id="MDQ0578002.1"/>
    </source>
</evidence>
<evidence type="ECO:0000313" key="6">
    <source>
        <dbReference type="Proteomes" id="UP001230654"/>
    </source>
</evidence>
<organism evidence="5 6">
    <name type="scientific">Streptomyces rishiriensis</name>
    <dbReference type="NCBI Taxonomy" id="68264"/>
    <lineage>
        <taxon>Bacteria</taxon>
        <taxon>Bacillati</taxon>
        <taxon>Actinomycetota</taxon>
        <taxon>Actinomycetes</taxon>
        <taxon>Kitasatosporales</taxon>
        <taxon>Streptomycetaceae</taxon>
        <taxon>Streptomyces</taxon>
    </lineage>
</organism>
<dbReference type="EMBL" id="JAUSWV010000001">
    <property type="protein sequence ID" value="MDQ0578002.1"/>
    <property type="molecule type" value="Genomic_DNA"/>
</dbReference>
<reference evidence="5 6" key="1">
    <citation type="submission" date="2023-07" db="EMBL/GenBank/DDBJ databases">
        <title>Comparative genomics of wheat-associated soil bacteria to identify genetic determinants of phenazine resistance.</title>
        <authorList>
            <person name="Mouncey N."/>
        </authorList>
    </citation>
    <scope>NUCLEOTIDE SEQUENCE [LARGE SCALE GENOMIC DNA]</scope>
    <source>
        <strain evidence="5 6">B2I6</strain>
    </source>
</reference>
<keyword evidence="6" id="KW-1185">Reference proteome</keyword>
<dbReference type="Pfam" id="PF13613">
    <property type="entry name" value="HTH_Tnp_4"/>
    <property type="match status" value="1"/>
</dbReference>
<dbReference type="InterPro" id="IPR027806">
    <property type="entry name" value="HARBI1_dom"/>
</dbReference>
<evidence type="ECO:0000259" key="3">
    <source>
        <dbReference type="Pfam" id="PF13359"/>
    </source>
</evidence>